<dbReference type="OrthoDB" id="9789566at2"/>
<dbReference type="InterPro" id="IPR001647">
    <property type="entry name" value="HTH_TetR"/>
</dbReference>
<name>A0A2W2BFA7_9BACT</name>
<comment type="caution">
    <text evidence="4">The sequence shown here is derived from an EMBL/GenBank/DDBJ whole genome shotgun (WGS) entry which is preliminary data.</text>
</comment>
<evidence type="ECO:0000256" key="2">
    <source>
        <dbReference type="PROSITE-ProRule" id="PRU00335"/>
    </source>
</evidence>
<feature type="DNA-binding region" description="H-T-H motif" evidence="2">
    <location>
        <begin position="24"/>
        <end position="43"/>
    </location>
</feature>
<dbReference type="PROSITE" id="PS50977">
    <property type="entry name" value="HTH_TETR_2"/>
    <property type="match status" value="1"/>
</dbReference>
<dbReference type="PANTHER" id="PTHR43479:SF11">
    <property type="entry name" value="ACREF_ENVCD OPERON REPRESSOR-RELATED"/>
    <property type="match status" value="1"/>
</dbReference>
<dbReference type="PROSITE" id="PS01081">
    <property type="entry name" value="HTH_TETR_1"/>
    <property type="match status" value="1"/>
</dbReference>
<dbReference type="GO" id="GO:0003677">
    <property type="term" value="F:DNA binding"/>
    <property type="evidence" value="ECO:0007669"/>
    <property type="project" value="UniProtKB-UniRule"/>
</dbReference>
<proteinExistence type="predicted"/>
<dbReference type="Proteomes" id="UP000248745">
    <property type="component" value="Unassembled WGS sequence"/>
</dbReference>
<dbReference type="Gene3D" id="1.10.357.10">
    <property type="entry name" value="Tetracycline Repressor, domain 2"/>
    <property type="match status" value="1"/>
</dbReference>
<evidence type="ECO:0000313" key="5">
    <source>
        <dbReference type="Proteomes" id="UP000248745"/>
    </source>
</evidence>
<dbReference type="InterPro" id="IPR009057">
    <property type="entry name" value="Homeodomain-like_sf"/>
</dbReference>
<dbReference type="AlphaFoldDB" id="A0A2W2BFA7"/>
<dbReference type="Pfam" id="PF00440">
    <property type="entry name" value="TetR_N"/>
    <property type="match status" value="1"/>
</dbReference>
<dbReference type="InterPro" id="IPR050624">
    <property type="entry name" value="HTH-type_Tx_Regulator"/>
</dbReference>
<dbReference type="EMBL" id="QKTW01000002">
    <property type="protein sequence ID" value="PZF74899.1"/>
    <property type="molecule type" value="Genomic_DNA"/>
</dbReference>
<accession>A0A2W2BFA7</accession>
<keyword evidence="1 2" id="KW-0238">DNA-binding</keyword>
<evidence type="ECO:0000259" key="3">
    <source>
        <dbReference type="PROSITE" id="PS50977"/>
    </source>
</evidence>
<dbReference type="PANTHER" id="PTHR43479">
    <property type="entry name" value="ACREF/ENVCD OPERON REPRESSOR-RELATED"/>
    <property type="match status" value="1"/>
</dbReference>
<sequence length="176" mass="20539">MTRKQKIAETAQRLFAERGYEHASTQLIARESEVSEALIFKHFGNKEQLLDYIIKSGYKRIVEHNRGMLADKDPLSLIYKVIDLPHKLVTDEPLFWRLQSKLTDMPFAQKQYERFIQPVNTLLFEAFSSLRYENPQKETAFLLLIVDAIWKKLATSNTQGIPEMLAFIKEKYRATG</sequence>
<dbReference type="RefSeq" id="WP_110997105.1">
    <property type="nucleotide sequence ID" value="NZ_QKTW01000002.1"/>
</dbReference>
<feature type="domain" description="HTH tetR-type" evidence="3">
    <location>
        <begin position="1"/>
        <end position="61"/>
    </location>
</feature>
<organism evidence="4 5">
    <name type="scientific">Taibaiella soli</name>
    <dbReference type="NCBI Taxonomy" id="1649169"/>
    <lineage>
        <taxon>Bacteria</taxon>
        <taxon>Pseudomonadati</taxon>
        <taxon>Bacteroidota</taxon>
        <taxon>Chitinophagia</taxon>
        <taxon>Chitinophagales</taxon>
        <taxon>Chitinophagaceae</taxon>
        <taxon>Taibaiella</taxon>
    </lineage>
</organism>
<reference evidence="4 5" key="1">
    <citation type="submission" date="2018-06" db="EMBL/GenBank/DDBJ databases">
        <title>Mucibacter soli gen. nov., sp. nov., a new member of the family Chitinophagaceae producing mucin.</title>
        <authorList>
            <person name="Kim M.-K."/>
            <person name="Park S."/>
            <person name="Kim T.-S."/>
            <person name="Joung Y."/>
            <person name="Han J.-H."/>
            <person name="Kim S.B."/>
        </authorList>
    </citation>
    <scope>NUCLEOTIDE SEQUENCE [LARGE SCALE GENOMIC DNA]</scope>
    <source>
        <strain evidence="4 5">R1-15</strain>
    </source>
</reference>
<evidence type="ECO:0000256" key="1">
    <source>
        <dbReference type="ARBA" id="ARBA00023125"/>
    </source>
</evidence>
<dbReference type="InterPro" id="IPR023772">
    <property type="entry name" value="DNA-bd_HTH_TetR-type_CS"/>
</dbReference>
<keyword evidence="5" id="KW-1185">Reference proteome</keyword>
<protein>
    <submittedName>
        <fullName evidence="4">TetR/AcrR family transcriptional regulator</fullName>
    </submittedName>
</protein>
<dbReference type="PRINTS" id="PR00455">
    <property type="entry name" value="HTHTETR"/>
</dbReference>
<evidence type="ECO:0000313" key="4">
    <source>
        <dbReference type="EMBL" id="PZF74899.1"/>
    </source>
</evidence>
<dbReference type="SUPFAM" id="SSF46689">
    <property type="entry name" value="Homeodomain-like"/>
    <property type="match status" value="1"/>
</dbReference>
<gene>
    <name evidence="4" type="ORF">DN068_01505</name>
</gene>